<reference evidence="3 4" key="1">
    <citation type="submission" date="2024-01" db="EMBL/GenBank/DDBJ databases">
        <title>The complete chloroplast genome sequence of Lithospermum erythrorhizon: insights into the phylogenetic relationship among Boraginaceae species and the maternal lineages of purple gromwells.</title>
        <authorList>
            <person name="Okada T."/>
            <person name="Watanabe K."/>
        </authorList>
    </citation>
    <scope>NUCLEOTIDE SEQUENCE [LARGE SCALE GENOMIC DNA]</scope>
</reference>
<dbReference type="AlphaFoldDB" id="A0AAV3RWS3"/>
<feature type="region of interest" description="Disordered" evidence="2">
    <location>
        <begin position="74"/>
        <end position="104"/>
    </location>
</feature>
<keyword evidence="4" id="KW-1185">Reference proteome</keyword>
<evidence type="ECO:0000313" key="3">
    <source>
        <dbReference type="EMBL" id="GAA0185305.1"/>
    </source>
</evidence>
<protein>
    <submittedName>
        <fullName evidence="3">Uncharacterized protein</fullName>
    </submittedName>
</protein>
<dbReference type="Proteomes" id="UP001454036">
    <property type="component" value="Unassembled WGS sequence"/>
</dbReference>
<dbReference type="EMBL" id="BAABME010012592">
    <property type="protein sequence ID" value="GAA0185305.1"/>
    <property type="molecule type" value="Genomic_DNA"/>
</dbReference>
<organism evidence="3 4">
    <name type="scientific">Lithospermum erythrorhizon</name>
    <name type="common">Purple gromwell</name>
    <name type="synonym">Lithospermum officinale var. erythrorhizon</name>
    <dbReference type="NCBI Taxonomy" id="34254"/>
    <lineage>
        <taxon>Eukaryota</taxon>
        <taxon>Viridiplantae</taxon>
        <taxon>Streptophyta</taxon>
        <taxon>Embryophyta</taxon>
        <taxon>Tracheophyta</taxon>
        <taxon>Spermatophyta</taxon>
        <taxon>Magnoliopsida</taxon>
        <taxon>eudicotyledons</taxon>
        <taxon>Gunneridae</taxon>
        <taxon>Pentapetalae</taxon>
        <taxon>asterids</taxon>
        <taxon>lamiids</taxon>
        <taxon>Boraginales</taxon>
        <taxon>Boraginaceae</taxon>
        <taxon>Boraginoideae</taxon>
        <taxon>Lithospermeae</taxon>
        <taxon>Lithospermum</taxon>
    </lineage>
</organism>
<evidence type="ECO:0000256" key="2">
    <source>
        <dbReference type="SAM" id="MobiDB-lite"/>
    </source>
</evidence>
<dbReference type="PROSITE" id="PS00198">
    <property type="entry name" value="4FE4S_FER_1"/>
    <property type="match status" value="1"/>
</dbReference>
<sequence>MVKKASKEPVGSLVIVGQPAAAQQSSSVLGKLHAPVETRHPLFPKRQKSIVHKLPRSEILDLIKDPPFSTLHEQEAPKGSFSLNPSTSDSLPHEGADSPPKAKTRYSANYLDSLHYTMDYDSIHDPLEVHGALTRHLIRVIHSPFSFSFILHISTYPRFLVPTRYECELCYACEEACEKERALQLQVKELKEENERIKVASTIAIKEKKALFTRLEGEAFDITQKLERLQLVHNQTIKKVGELEERAKISEEALPQRV</sequence>
<evidence type="ECO:0000313" key="4">
    <source>
        <dbReference type="Proteomes" id="UP001454036"/>
    </source>
</evidence>
<dbReference type="InterPro" id="IPR017900">
    <property type="entry name" value="4Fe4S_Fe_S_CS"/>
</dbReference>
<keyword evidence="1" id="KW-0175">Coiled coil</keyword>
<name>A0AAV3RWS3_LITER</name>
<feature type="coiled-coil region" evidence="1">
    <location>
        <begin position="173"/>
        <end position="200"/>
    </location>
</feature>
<gene>
    <name evidence="3" type="ORF">LIER_32593</name>
</gene>
<accession>A0AAV3RWS3</accession>
<proteinExistence type="predicted"/>
<feature type="compositionally biased region" description="Polar residues" evidence="2">
    <location>
        <begin position="81"/>
        <end position="90"/>
    </location>
</feature>
<evidence type="ECO:0000256" key="1">
    <source>
        <dbReference type="SAM" id="Coils"/>
    </source>
</evidence>
<comment type="caution">
    <text evidence="3">The sequence shown here is derived from an EMBL/GenBank/DDBJ whole genome shotgun (WGS) entry which is preliminary data.</text>
</comment>